<dbReference type="GeneID" id="81421645"/>
<evidence type="ECO:0000313" key="1">
    <source>
        <dbReference type="EMBL" id="KAJ5174467.1"/>
    </source>
</evidence>
<dbReference type="AlphaFoldDB" id="A0A9W9LT22"/>
<organism evidence="1 2">
    <name type="scientific">Penicillium canariense</name>
    <dbReference type="NCBI Taxonomy" id="189055"/>
    <lineage>
        <taxon>Eukaryota</taxon>
        <taxon>Fungi</taxon>
        <taxon>Dikarya</taxon>
        <taxon>Ascomycota</taxon>
        <taxon>Pezizomycotina</taxon>
        <taxon>Eurotiomycetes</taxon>
        <taxon>Eurotiomycetidae</taxon>
        <taxon>Eurotiales</taxon>
        <taxon>Aspergillaceae</taxon>
        <taxon>Penicillium</taxon>
    </lineage>
</organism>
<gene>
    <name evidence="1" type="ORF">N7482_000344</name>
</gene>
<keyword evidence="2" id="KW-1185">Reference proteome</keyword>
<dbReference type="RefSeq" id="XP_056546075.1">
    <property type="nucleotide sequence ID" value="XM_056682469.1"/>
</dbReference>
<protein>
    <submittedName>
        <fullName evidence="1">Uncharacterized protein</fullName>
    </submittedName>
</protein>
<accession>A0A9W9LT22</accession>
<dbReference type="Proteomes" id="UP001149163">
    <property type="component" value="Unassembled WGS sequence"/>
</dbReference>
<name>A0A9W9LT22_9EURO</name>
<proteinExistence type="predicted"/>
<reference evidence="1" key="2">
    <citation type="journal article" date="2023" name="IMA Fungus">
        <title>Comparative genomic study of the Penicillium genus elucidates a diverse pangenome and 15 lateral gene transfer events.</title>
        <authorList>
            <person name="Petersen C."/>
            <person name="Sorensen T."/>
            <person name="Nielsen M.R."/>
            <person name="Sondergaard T.E."/>
            <person name="Sorensen J.L."/>
            <person name="Fitzpatrick D.A."/>
            <person name="Frisvad J.C."/>
            <person name="Nielsen K.L."/>
        </authorList>
    </citation>
    <scope>NUCLEOTIDE SEQUENCE</scope>
    <source>
        <strain evidence="1">IBT 26290</strain>
    </source>
</reference>
<comment type="caution">
    <text evidence="1">The sequence shown here is derived from an EMBL/GenBank/DDBJ whole genome shotgun (WGS) entry which is preliminary data.</text>
</comment>
<sequence length="138" mass="16448">MPGIGGPARDATLLEGVVSRLNFANLRVFLSYEEWDQWVKGVQQRRVAREKAEEDEEERKFQAELRQKEILEQVKQFENRMARDINWDARHYRFYEMFFKIFGQPAKEGGFSDTTWEKTYERLACFMTNIDGRIRQAA</sequence>
<evidence type="ECO:0000313" key="2">
    <source>
        <dbReference type="Proteomes" id="UP001149163"/>
    </source>
</evidence>
<dbReference type="EMBL" id="JAPQKN010000001">
    <property type="protein sequence ID" value="KAJ5174467.1"/>
    <property type="molecule type" value="Genomic_DNA"/>
</dbReference>
<reference evidence="1" key="1">
    <citation type="submission" date="2022-11" db="EMBL/GenBank/DDBJ databases">
        <authorList>
            <person name="Petersen C."/>
        </authorList>
    </citation>
    <scope>NUCLEOTIDE SEQUENCE</scope>
    <source>
        <strain evidence="1">IBT 26290</strain>
    </source>
</reference>